<dbReference type="InterPro" id="IPR000477">
    <property type="entry name" value="RT_dom"/>
</dbReference>
<organism evidence="2 3">
    <name type="scientific">Gigaspora margarita</name>
    <dbReference type="NCBI Taxonomy" id="4874"/>
    <lineage>
        <taxon>Eukaryota</taxon>
        <taxon>Fungi</taxon>
        <taxon>Fungi incertae sedis</taxon>
        <taxon>Mucoromycota</taxon>
        <taxon>Glomeromycotina</taxon>
        <taxon>Glomeromycetes</taxon>
        <taxon>Diversisporales</taxon>
        <taxon>Gigasporaceae</taxon>
        <taxon>Gigaspora</taxon>
    </lineage>
</organism>
<gene>
    <name evidence="2" type="ORF">GMARGA_LOCUS22104</name>
</gene>
<feature type="domain" description="Reverse transcriptase" evidence="1">
    <location>
        <begin position="1"/>
        <end position="63"/>
    </location>
</feature>
<name>A0ABN7VRY6_GIGMA</name>
<feature type="non-terminal residue" evidence="2">
    <location>
        <position position="63"/>
    </location>
</feature>
<dbReference type="EMBL" id="CAJVQB010021018">
    <property type="protein sequence ID" value="CAG8796005.1"/>
    <property type="molecule type" value="Genomic_DNA"/>
</dbReference>
<evidence type="ECO:0000259" key="1">
    <source>
        <dbReference type="PROSITE" id="PS50878"/>
    </source>
</evidence>
<accession>A0ABN7VRY6</accession>
<evidence type="ECO:0000313" key="2">
    <source>
        <dbReference type="EMBL" id="CAG8796005.1"/>
    </source>
</evidence>
<dbReference type="PROSITE" id="PS50878">
    <property type="entry name" value="RT_POL"/>
    <property type="match status" value="1"/>
</dbReference>
<comment type="caution">
    <text evidence="2">The sequence shown here is derived from an EMBL/GenBank/DDBJ whole genome shotgun (WGS) entry which is preliminary data.</text>
</comment>
<protein>
    <submittedName>
        <fullName evidence="2">10286_t:CDS:1</fullName>
    </submittedName>
</protein>
<sequence length="63" mass="7364">MKQDELMGDIDSIVLRSEGTTVRQILKIPEELFESKLHFAKVDVQRCFDSIDQEQVLEIIKEE</sequence>
<proteinExistence type="predicted"/>
<keyword evidence="3" id="KW-1185">Reference proteome</keyword>
<evidence type="ECO:0000313" key="3">
    <source>
        <dbReference type="Proteomes" id="UP000789901"/>
    </source>
</evidence>
<reference evidence="2 3" key="1">
    <citation type="submission" date="2021-06" db="EMBL/GenBank/DDBJ databases">
        <authorList>
            <person name="Kallberg Y."/>
            <person name="Tangrot J."/>
            <person name="Rosling A."/>
        </authorList>
    </citation>
    <scope>NUCLEOTIDE SEQUENCE [LARGE SCALE GENOMIC DNA]</scope>
    <source>
        <strain evidence="2 3">120-4 pot B 10/14</strain>
    </source>
</reference>
<dbReference type="Proteomes" id="UP000789901">
    <property type="component" value="Unassembled WGS sequence"/>
</dbReference>